<dbReference type="PANTHER" id="PTHR34180:SF1">
    <property type="entry name" value="BETA-ALANYL-DOPAMINE_CARCININE HYDROLASE"/>
    <property type="match status" value="1"/>
</dbReference>
<proteinExistence type="predicted"/>
<dbReference type="InterPro" id="IPR047801">
    <property type="entry name" value="Peptidase_C45"/>
</dbReference>
<dbReference type="Proteomes" id="UP000823863">
    <property type="component" value="Unassembled WGS sequence"/>
</dbReference>
<dbReference type="InterPro" id="IPR047794">
    <property type="entry name" value="C45_proenzyme-like"/>
</dbReference>
<sequence>MEKMKEIFIKSSDPYERGRQHGSQVKDRIENICKGYAKTFEKKGYTWDEAKAMAMEYVPFLDKEMPDLMEEARGIADGAGVELSIVMLLNARYELLKFKKGVDYFENNECTCYGLEPEATKTRETIGGQNWDKSEYVGKELYVIHIDEENGTRIMGISEPGQLIRSGMNSHGLSLNCSTLLSNRDKRGVCIPTNFMRRRLLQCKTMAEACRRLDGFNPTVSLNYVLTSKEGKAVVYETTPGENYKLYPCRGIITQGNDIVANPLIDRFIPADTYHQRHFRGQRLNQLFQDRQGEITEEYIMECLKDHYGYPGSICNHSKERNLVTIASMLYFVDRGYGLICWGNPCEGEYYRFDV</sequence>
<evidence type="ECO:0000313" key="3">
    <source>
        <dbReference type="Proteomes" id="UP000823863"/>
    </source>
</evidence>
<dbReference type="AlphaFoldDB" id="A0A9D2PQ75"/>
<feature type="domain" description="Peptidase C45 hydrolase" evidence="1">
    <location>
        <begin position="126"/>
        <end position="345"/>
    </location>
</feature>
<dbReference type="Pfam" id="PF03417">
    <property type="entry name" value="AAT"/>
    <property type="match status" value="1"/>
</dbReference>
<evidence type="ECO:0000313" key="2">
    <source>
        <dbReference type="EMBL" id="HJC65212.1"/>
    </source>
</evidence>
<dbReference type="NCBIfam" id="NF040521">
    <property type="entry name" value="C45_proenzyme"/>
    <property type="match status" value="1"/>
</dbReference>
<name>A0A9D2PQ75_9FIRM</name>
<dbReference type="EMBL" id="DWWB01000003">
    <property type="protein sequence ID" value="HJC65212.1"/>
    <property type="molecule type" value="Genomic_DNA"/>
</dbReference>
<dbReference type="Gene3D" id="3.60.60.10">
    <property type="entry name" value="Penicillin V Acylase, Chain A"/>
    <property type="match status" value="1"/>
</dbReference>
<organism evidence="2 3">
    <name type="scientific">Candidatus Enterocloster excrementigallinarum</name>
    <dbReference type="NCBI Taxonomy" id="2838558"/>
    <lineage>
        <taxon>Bacteria</taxon>
        <taxon>Bacillati</taxon>
        <taxon>Bacillota</taxon>
        <taxon>Clostridia</taxon>
        <taxon>Lachnospirales</taxon>
        <taxon>Lachnospiraceae</taxon>
        <taxon>Enterocloster</taxon>
    </lineage>
</organism>
<gene>
    <name evidence="2" type="ORF">H9931_00620</name>
</gene>
<accession>A0A9D2PQ75</accession>
<comment type="caution">
    <text evidence="2">The sequence shown here is derived from an EMBL/GenBank/DDBJ whole genome shotgun (WGS) entry which is preliminary data.</text>
</comment>
<reference evidence="2" key="1">
    <citation type="journal article" date="2021" name="PeerJ">
        <title>Extensive microbial diversity within the chicken gut microbiome revealed by metagenomics and culture.</title>
        <authorList>
            <person name="Gilroy R."/>
            <person name="Ravi A."/>
            <person name="Getino M."/>
            <person name="Pursley I."/>
            <person name="Horton D.L."/>
            <person name="Alikhan N.F."/>
            <person name="Baker D."/>
            <person name="Gharbi K."/>
            <person name="Hall N."/>
            <person name="Watson M."/>
            <person name="Adriaenssens E.M."/>
            <person name="Foster-Nyarko E."/>
            <person name="Jarju S."/>
            <person name="Secka A."/>
            <person name="Antonio M."/>
            <person name="Oren A."/>
            <person name="Chaudhuri R.R."/>
            <person name="La Ragione R."/>
            <person name="Hildebrand F."/>
            <person name="Pallen M.J."/>
        </authorList>
    </citation>
    <scope>NUCLEOTIDE SEQUENCE</scope>
    <source>
        <strain evidence="2">CHK198-12963</strain>
    </source>
</reference>
<dbReference type="Gene3D" id="1.10.10.2120">
    <property type="match status" value="1"/>
</dbReference>
<dbReference type="PANTHER" id="PTHR34180">
    <property type="entry name" value="PEPTIDASE C45"/>
    <property type="match status" value="1"/>
</dbReference>
<reference evidence="2" key="2">
    <citation type="submission" date="2021-04" db="EMBL/GenBank/DDBJ databases">
        <authorList>
            <person name="Gilroy R."/>
        </authorList>
    </citation>
    <scope>NUCLEOTIDE SEQUENCE</scope>
    <source>
        <strain evidence="2">CHK198-12963</strain>
    </source>
</reference>
<evidence type="ECO:0000259" key="1">
    <source>
        <dbReference type="Pfam" id="PF03417"/>
    </source>
</evidence>
<protein>
    <submittedName>
        <fullName evidence="2">C45 family peptidase</fullName>
    </submittedName>
</protein>
<dbReference type="InterPro" id="IPR005079">
    <property type="entry name" value="Peptidase_C45_hydrolase"/>
</dbReference>